<keyword evidence="2" id="KW-1185">Reference proteome</keyword>
<dbReference type="RefSeq" id="WP_163676272.1">
    <property type="nucleotide sequence ID" value="NZ_JAAIYP010000032.1"/>
</dbReference>
<sequence length="232" mass="25566">MRSILAVDGGTYFHHFAYSDPQVARHIRRRVHVRKLAEVTLADFDVVVLPCRLDPDLMAPLREPLLAYLGHGGTVVSLSAEGAEEFLPGVVWSPSEVNFWWWLDQTNDPGIRISRPHHPLFRFIGAADVVWHHHGVLVPPPGAVPLVEVEGKGALVYVDRVSTPGRLVVSTLDPVFHHGSNFMPAATRMLYGMMRWLAEGDLGDTLAPTVAPLDAVTRSRPEPAEPPARCCA</sequence>
<dbReference type="EMBL" id="JAAIYP010000032">
    <property type="protein sequence ID" value="NFV79598.1"/>
    <property type="molecule type" value="Genomic_DNA"/>
</dbReference>
<reference evidence="1 2" key="1">
    <citation type="submission" date="2020-02" db="EMBL/GenBank/DDBJ databases">
        <authorList>
            <person name="Dziuba M."/>
            <person name="Kuznetsov B."/>
            <person name="Mardanov A."/>
            <person name="Ravin N."/>
            <person name="Grouzdev D."/>
        </authorList>
    </citation>
    <scope>NUCLEOTIDE SEQUENCE [LARGE SCALE GENOMIC DNA]</scope>
    <source>
        <strain evidence="1 2">SpK</strain>
    </source>
</reference>
<proteinExistence type="predicted"/>
<organism evidence="1 2">
    <name type="scientific">Magnetospirillum aberrantis SpK</name>
    <dbReference type="NCBI Taxonomy" id="908842"/>
    <lineage>
        <taxon>Bacteria</taxon>
        <taxon>Pseudomonadati</taxon>
        <taxon>Pseudomonadota</taxon>
        <taxon>Alphaproteobacteria</taxon>
        <taxon>Rhodospirillales</taxon>
        <taxon>Rhodospirillaceae</taxon>
        <taxon>Magnetospirillum</taxon>
    </lineage>
</organism>
<protein>
    <recommendedName>
        <fullName evidence="3">ThuA domain-containing protein</fullName>
    </recommendedName>
</protein>
<gene>
    <name evidence="1" type="ORF">G4223_05695</name>
</gene>
<dbReference type="InterPro" id="IPR029062">
    <property type="entry name" value="Class_I_gatase-like"/>
</dbReference>
<accession>A0A7C9QSI4</accession>
<dbReference type="Proteomes" id="UP000480684">
    <property type="component" value="Unassembled WGS sequence"/>
</dbReference>
<evidence type="ECO:0008006" key="3">
    <source>
        <dbReference type="Google" id="ProtNLM"/>
    </source>
</evidence>
<name>A0A7C9QSI4_9PROT</name>
<comment type="caution">
    <text evidence="1">The sequence shown here is derived from an EMBL/GenBank/DDBJ whole genome shotgun (WGS) entry which is preliminary data.</text>
</comment>
<evidence type="ECO:0000313" key="1">
    <source>
        <dbReference type="EMBL" id="NFV79598.1"/>
    </source>
</evidence>
<evidence type="ECO:0000313" key="2">
    <source>
        <dbReference type="Proteomes" id="UP000480684"/>
    </source>
</evidence>
<dbReference type="AlphaFoldDB" id="A0A7C9QSI4"/>
<dbReference type="SUPFAM" id="SSF52317">
    <property type="entry name" value="Class I glutamine amidotransferase-like"/>
    <property type="match status" value="1"/>
</dbReference>